<dbReference type="Proteomes" id="UP000464954">
    <property type="component" value="Chromosome"/>
</dbReference>
<dbReference type="SUPFAM" id="SSF50249">
    <property type="entry name" value="Nucleic acid-binding proteins"/>
    <property type="match status" value="1"/>
</dbReference>
<dbReference type="CDD" id="cd04451">
    <property type="entry name" value="S1_IF1"/>
    <property type="match status" value="1"/>
</dbReference>
<dbReference type="HAMAP" id="MF_00075">
    <property type="entry name" value="IF_1"/>
    <property type="match status" value="1"/>
</dbReference>
<dbReference type="EMBL" id="CP047593">
    <property type="protein sequence ID" value="QHI69262.1"/>
    <property type="molecule type" value="Genomic_DNA"/>
</dbReference>
<comment type="similarity">
    <text evidence="1 4">Belongs to the IF-1 family.</text>
</comment>
<dbReference type="Pfam" id="PF01176">
    <property type="entry name" value="eIF-1a"/>
    <property type="match status" value="1"/>
</dbReference>
<evidence type="ECO:0000256" key="5">
    <source>
        <dbReference type="NCBIfam" id="TIGR00008"/>
    </source>
</evidence>
<dbReference type="FunFam" id="2.40.50.140:FF:000002">
    <property type="entry name" value="Translation initiation factor IF-1"/>
    <property type="match status" value="1"/>
</dbReference>
<dbReference type="InterPro" id="IPR003029">
    <property type="entry name" value="S1_domain"/>
</dbReference>
<dbReference type="Gene3D" id="2.40.50.140">
    <property type="entry name" value="Nucleic acid-binding proteins"/>
    <property type="match status" value="1"/>
</dbReference>
<dbReference type="GO" id="GO:0019843">
    <property type="term" value="F:rRNA binding"/>
    <property type="evidence" value="ECO:0007669"/>
    <property type="project" value="UniProtKB-UniRule"/>
</dbReference>
<dbReference type="PROSITE" id="PS50832">
    <property type="entry name" value="S1_IF1_TYPE"/>
    <property type="match status" value="1"/>
</dbReference>
<comment type="subcellular location">
    <subcellularLocation>
        <location evidence="4">Cytoplasm</location>
    </subcellularLocation>
</comment>
<dbReference type="GO" id="GO:0003743">
    <property type="term" value="F:translation initiation factor activity"/>
    <property type="evidence" value="ECO:0007669"/>
    <property type="project" value="UniProtKB-UniRule"/>
</dbReference>
<evidence type="ECO:0000313" key="8">
    <source>
        <dbReference type="Proteomes" id="UP000464954"/>
    </source>
</evidence>
<dbReference type="GO" id="GO:0005829">
    <property type="term" value="C:cytosol"/>
    <property type="evidence" value="ECO:0007669"/>
    <property type="project" value="TreeGrafter"/>
</dbReference>
<evidence type="ECO:0000256" key="4">
    <source>
        <dbReference type="HAMAP-Rule" id="MF_00075"/>
    </source>
</evidence>
<keyword evidence="8" id="KW-1185">Reference proteome</keyword>
<accession>A0A6P1M5D6</accession>
<feature type="domain" description="S1-like" evidence="6">
    <location>
        <begin position="1"/>
        <end position="72"/>
    </location>
</feature>
<comment type="function">
    <text evidence="4">One of the essential components for the initiation of protein synthesis. Stabilizes the binding of IF-2 and IF-3 on the 30S subunit to which N-formylmethionyl-tRNA(fMet) subsequently binds. Helps modulate mRNA selection, yielding the 30S pre-initiation complex (PIC). Upon addition of the 50S ribosomal subunit IF-1, IF-2 and IF-3 are released leaving the mature 70S translation initiation complex.</text>
</comment>
<proteinExistence type="inferred from homology"/>
<evidence type="ECO:0000256" key="1">
    <source>
        <dbReference type="ARBA" id="ARBA00010939"/>
    </source>
</evidence>
<organism evidence="7 8">
    <name type="scientific">Tichowtungia aerotolerans</name>
    <dbReference type="NCBI Taxonomy" id="2697043"/>
    <lineage>
        <taxon>Bacteria</taxon>
        <taxon>Pseudomonadati</taxon>
        <taxon>Kiritimatiellota</taxon>
        <taxon>Tichowtungiia</taxon>
        <taxon>Tichowtungiales</taxon>
        <taxon>Tichowtungiaceae</taxon>
        <taxon>Tichowtungia</taxon>
    </lineage>
</organism>
<keyword evidence="2 4" id="KW-0396">Initiation factor</keyword>
<evidence type="ECO:0000256" key="3">
    <source>
        <dbReference type="ARBA" id="ARBA00022917"/>
    </source>
</evidence>
<dbReference type="InterPro" id="IPR012340">
    <property type="entry name" value="NA-bd_OB-fold"/>
</dbReference>
<dbReference type="InterPro" id="IPR006196">
    <property type="entry name" value="RNA-binding_domain_S1_IF1"/>
</dbReference>
<dbReference type="PANTHER" id="PTHR33370:SF1">
    <property type="entry name" value="TRANSLATION INITIATION FACTOR IF-1, CHLOROPLASTIC"/>
    <property type="match status" value="1"/>
</dbReference>
<evidence type="ECO:0000313" key="7">
    <source>
        <dbReference type="EMBL" id="QHI69262.1"/>
    </source>
</evidence>
<dbReference type="GO" id="GO:0043022">
    <property type="term" value="F:ribosome binding"/>
    <property type="evidence" value="ECO:0007669"/>
    <property type="project" value="UniProtKB-UniRule"/>
</dbReference>
<dbReference type="InterPro" id="IPR004368">
    <property type="entry name" value="TIF_IF1"/>
</dbReference>
<keyword evidence="4" id="KW-0963">Cytoplasm</keyword>
<keyword evidence="3 4" id="KW-0648">Protein biosynthesis</keyword>
<dbReference type="SMART" id="SM00316">
    <property type="entry name" value="S1"/>
    <property type="match status" value="1"/>
</dbReference>
<comment type="subunit">
    <text evidence="4">Component of the 30S ribosomal translation pre-initiation complex which assembles on the 30S ribosome in the order IF-2 and IF-3, IF-1 and N-formylmethionyl-tRNA(fMet); mRNA recruitment can occur at any time during PIC assembly.</text>
</comment>
<dbReference type="PANTHER" id="PTHR33370">
    <property type="entry name" value="TRANSLATION INITIATION FACTOR IF-1, CHLOROPLASTIC"/>
    <property type="match status" value="1"/>
</dbReference>
<dbReference type="NCBIfam" id="TIGR00008">
    <property type="entry name" value="infA"/>
    <property type="match status" value="1"/>
</dbReference>
<gene>
    <name evidence="4 7" type="primary">infA</name>
    <name evidence="7" type="ORF">GT409_07290</name>
</gene>
<evidence type="ECO:0000256" key="2">
    <source>
        <dbReference type="ARBA" id="ARBA00022540"/>
    </source>
</evidence>
<evidence type="ECO:0000259" key="6">
    <source>
        <dbReference type="PROSITE" id="PS50832"/>
    </source>
</evidence>
<keyword evidence="4" id="KW-0699">rRNA-binding</keyword>
<keyword evidence="4" id="KW-0694">RNA-binding</keyword>
<name>A0A6P1M5D6_9BACT</name>
<sequence length="73" mass="8420">MAKEDVLEFEGVVEKVLPATMYNVKLENGHVILAHISGKMRKYFIRIAVGDRVTVEMSPYDLTKGRITFRHRN</sequence>
<dbReference type="AlphaFoldDB" id="A0A6P1M5D6"/>
<dbReference type="RefSeq" id="WP_160628425.1">
    <property type="nucleotide sequence ID" value="NZ_CP047593.1"/>
</dbReference>
<protein>
    <recommendedName>
        <fullName evidence="4 5">Translation initiation factor IF-1</fullName>
    </recommendedName>
</protein>
<reference evidence="7 8" key="1">
    <citation type="submission" date="2020-01" db="EMBL/GenBank/DDBJ databases">
        <title>Ponticoccus aerotolerans gen. nov., sp. nov., an anaerobic bacterium and proposal of Ponticoccusceae fam. nov., Ponticoccusles ord. nov. and Ponticoccuse classis nov. in the phylum Kiritimatiellaeota.</title>
        <authorList>
            <person name="Zhou L.Y."/>
            <person name="Du Z.J."/>
        </authorList>
    </citation>
    <scope>NUCLEOTIDE SEQUENCE [LARGE SCALE GENOMIC DNA]</scope>
    <source>
        <strain evidence="7 8">S-5007</strain>
    </source>
</reference>
<dbReference type="KEGG" id="taer:GT409_07290"/>